<sequence length="373" mass="41434">MHAVTVLTSSRADYSIYKPLLQLLQQDPDINLQIVVFGTHTSKAYGYTADAIRKDGFTITRELAFVLDSASPATIALSMAKTVEQFSQVWQQLHTNLILCLGDRYEMFAAVAASIPFSIPVAHIHGGETTLGAMDNVFRHSLTHMASIHFAGTEVYKQRIIELTGNNNNVYNTGALSIDNLVHLQLLSLAEFEQRFAVNMSIPTILTTFHPETVSYEKNELYARELAASFKTLAKDFQIIITMPNADTMGNVIREKLQTVAREIPDRIFAFENLGTLGYLSAIKHCVLLLGNTSSGFAEASYFPKWVINLGNRQDGRLITDNIKTIAVEKELIVATANLLHQQAVPAIHHPYGDGNAAVYMHNHIKQYLQVLS</sequence>
<dbReference type="Proteomes" id="UP001597511">
    <property type="component" value="Unassembled WGS sequence"/>
</dbReference>
<keyword evidence="2" id="KW-0326">Glycosidase</keyword>
<dbReference type="PANTHER" id="PTHR43174">
    <property type="entry name" value="UDP-N-ACETYLGLUCOSAMINE 2-EPIMERASE"/>
    <property type="match status" value="1"/>
</dbReference>
<reference evidence="3" key="1">
    <citation type="journal article" date="2019" name="Int. J. Syst. Evol. Microbiol.">
        <title>The Global Catalogue of Microorganisms (GCM) 10K type strain sequencing project: providing services to taxonomists for standard genome sequencing and annotation.</title>
        <authorList>
            <consortium name="The Broad Institute Genomics Platform"/>
            <consortium name="The Broad Institute Genome Sequencing Center for Infectious Disease"/>
            <person name="Wu L."/>
            <person name="Ma J."/>
        </authorList>
    </citation>
    <scope>NUCLEOTIDE SEQUENCE [LARGE SCALE GENOMIC DNA]</scope>
    <source>
        <strain evidence="3">KCTC 23299</strain>
    </source>
</reference>
<keyword evidence="3" id="KW-1185">Reference proteome</keyword>
<evidence type="ECO:0000313" key="3">
    <source>
        <dbReference type="Proteomes" id="UP001597511"/>
    </source>
</evidence>
<dbReference type="Pfam" id="PF02350">
    <property type="entry name" value="Epimerase_2"/>
    <property type="match status" value="1"/>
</dbReference>
<accession>A0ABW6A268</accession>
<proteinExistence type="predicted"/>
<protein>
    <submittedName>
        <fullName evidence="2">UDP-N-acetylglucosamine 2-epimerase</fullName>
        <ecNumber evidence="2">3.2.1.183</ecNumber>
    </submittedName>
</protein>
<dbReference type="EC" id="3.2.1.183" evidence="2"/>
<dbReference type="SUPFAM" id="SSF53756">
    <property type="entry name" value="UDP-Glycosyltransferase/glycogen phosphorylase"/>
    <property type="match status" value="1"/>
</dbReference>
<comment type="caution">
    <text evidence="2">The sequence shown here is derived from an EMBL/GenBank/DDBJ whole genome shotgun (WGS) entry which is preliminary data.</text>
</comment>
<dbReference type="InterPro" id="IPR003331">
    <property type="entry name" value="UDP_GlcNAc_Epimerase_2_dom"/>
</dbReference>
<name>A0ABW6A268_9BACT</name>
<dbReference type="RefSeq" id="WP_386096571.1">
    <property type="nucleotide sequence ID" value="NZ_JBHUOZ010000001.1"/>
</dbReference>
<keyword evidence="2" id="KW-0378">Hydrolase</keyword>
<gene>
    <name evidence="2" type="primary">neuC</name>
    <name evidence="2" type="ORF">ACFS6H_06830</name>
</gene>
<organism evidence="2 3">
    <name type="scientific">Terrimonas rubra</name>
    <dbReference type="NCBI Taxonomy" id="1035890"/>
    <lineage>
        <taxon>Bacteria</taxon>
        <taxon>Pseudomonadati</taxon>
        <taxon>Bacteroidota</taxon>
        <taxon>Chitinophagia</taxon>
        <taxon>Chitinophagales</taxon>
        <taxon>Chitinophagaceae</taxon>
        <taxon>Terrimonas</taxon>
    </lineage>
</organism>
<evidence type="ECO:0000313" key="2">
    <source>
        <dbReference type="EMBL" id="MFD2919410.1"/>
    </source>
</evidence>
<dbReference type="GO" id="GO:0016798">
    <property type="term" value="F:hydrolase activity, acting on glycosyl bonds"/>
    <property type="evidence" value="ECO:0007669"/>
    <property type="project" value="UniProtKB-KW"/>
</dbReference>
<dbReference type="Gene3D" id="3.40.50.2000">
    <property type="entry name" value="Glycogen Phosphorylase B"/>
    <property type="match status" value="2"/>
</dbReference>
<feature type="domain" description="UDP-N-acetylglucosamine 2-epimerase" evidence="1">
    <location>
        <begin position="24"/>
        <end position="365"/>
    </location>
</feature>
<dbReference type="PANTHER" id="PTHR43174:SF3">
    <property type="entry name" value="UDP-N-ACETYLGLUCOSAMINE 2-EPIMERASE"/>
    <property type="match status" value="1"/>
</dbReference>
<dbReference type="InterPro" id="IPR029767">
    <property type="entry name" value="WecB-like"/>
</dbReference>
<dbReference type="InterPro" id="IPR020004">
    <property type="entry name" value="UDP-GlcNAc_Epase"/>
</dbReference>
<evidence type="ECO:0000259" key="1">
    <source>
        <dbReference type="Pfam" id="PF02350"/>
    </source>
</evidence>
<dbReference type="NCBIfam" id="TIGR03568">
    <property type="entry name" value="NeuC_NnaA"/>
    <property type="match status" value="1"/>
</dbReference>
<dbReference type="EMBL" id="JBHUOZ010000001">
    <property type="protein sequence ID" value="MFD2919410.1"/>
    <property type="molecule type" value="Genomic_DNA"/>
</dbReference>